<dbReference type="EMBL" id="MIHC01000012">
    <property type="protein sequence ID" value="ODR07532.1"/>
    <property type="molecule type" value="Genomic_DNA"/>
</dbReference>
<dbReference type="PANTHER" id="PTHR43591">
    <property type="entry name" value="METHYLTRANSFERASE"/>
    <property type="match status" value="1"/>
</dbReference>
<dbReference type="PANTHER" id="PTHR43591:SF24">
    <property type="entry name" value="2-METHOXY-6-POLYPRENYL-1,4-BENZOQUINOL METHYLASE, MITOCHONDRIAL"/>
    <property type="match status" value="1"/>
</dbReference>
<dbReference type="InterPro" id="IPR029063">
    <property type="entry name" value="SAM-dependent_MTases_sf"/>
</dbReference>
<dbReference type="GO" id="GO:0032259">
    <property type="term" value="P:methylation"/>
    <property type="evidence" value="ECO:0007669"/>
    <property type="project" value="UniProtKB-KW"/>
</dbReference>
<dbReference type="InterPro" id="IPR013216">
    <property type="entry name" value="Methyltransf_11"/>
</dbReference>
<name>A0A1E3SZA8_9MYCO</name>
<dbReference type="Proteomes" id="UP000094224">
    <property type="component" value="Unassembled WGS sequence"/>
</dbReference>
<keyword evidence="2" id="KW-0808">Transferase</keyword>
<dbReference type="GO" id="GO:0008757">
    <property type="term" value="F:S-adenosylmethionine-dependent methyltransferase activity"/>
    <property type="evidence" value="ECO:0007669"/>
    <property type="project" value="InterPro"/>
</dbReference>
<protein>
    <submittedName>
        <fullName evidence="2">SAM-dependent methyltransferase</fullName>
    </submittedName>
</protein>
<dbReference type="RefSeq" id="WP_069399974.1">
    <property type="nucleotide sequence ID" value="NZ_JAYWKZ010000008.1"/>
</dbReference>
<evidence type="ECO:0000313" key="3">
    <source>
        <dbReference type="Proteomes" id="UP000094224"/>
    </source>
</evidence>
<organism evidence="2 3">
    <name type="scientific">Mycobacterium sherrisii</name>
    <dbReference type="NCBI Taxonomy" id="243061"/>
    <lineage>
        <taxon>Bacteria</taxon>
        <taxon>Bacillati</taxon>
        <taxon>Actinomycetota</taxon>
        <taxon>Actinomycetes</taxon>
        <taxon>Mycobacteriales</taxon>
        <taxon>Mycobacteriaceae</taxon>
        <taxon>Mycobacterium</taxon>
        <taxon>Mycobacterium simiae complex</taxon>
    </lineage>
</organism>
<reference evidence="3" key="1">
    <citation type="submission" date="2016-09" db="EMBL/GenBank/DDBJ databases">
        <authorList>
            <person name="Greninger A.L."/>
            <person name="Jerome K.R."/>
            <person name="Mcnair B."/>
            <person name="Wallis C."/>
            <person name="Fang F."/>
        </authorList>
    </citation>
    <scope>NUCLEOTIDE SEQUENCE [LARGE SCALE GENOMIC DNA]</scope>
    <source>
        <strain evidence="3">BC1_M4</strain>
    </source>
</reference>
<dbReference type="STRING" id="243061.AWC25_05770"/>
<accession>A0A1E3SZA8</accession>
<evidence type="ECO:0000259" key="1">
    <source>
        <dbReference type="Pfam" id="PF08241"/>
    </source>
</evidence>
<sequence length="256" mass="27716">MAVTDVFARRATLSRSVRLLSEFRYEQADPARFYRMLAADTVAMIGDLWLAAHGEPPTGRTVLDVGGGPGYFAEAFADAGVRYLAVEPDPDEMHTAGPALAPTTRTLVRASGMALPFADDSVDICLSSNVAEHVPRPWQLGAEMLRVTRPGGLAVLSYTVWLGPFGGHEMGLTHYLGGARAAARYARKHGHRARNDYGSSLFAVSAADGLSWAAHTGALRAAFPRYHPRWAWWLTSVPVLREFLVSNLALVLSPGE</sequence>
<keyword evidence="3" id="KW-1185">Reference proteome</keyword>
<dbReference type="Pfam" id="PF08241">
    <property type="entry name" value="Methyltransf_11"/>
    <property type="match status" value="1"/>
</dbReference>
<dbReference type="CDD" id="cd02440">
    <property type="entry name" value="AdoMet_MTases"/>
    <property type="match status" value="1"/>
</dbReference>
<comment type="caution">
    <text evidence="2">The sequence shown here is derived from an EMBL/GenBank/DDBJ whole genome shotgun (WGS) entry which is preliminary data.</text>
</comment>
<dbReference type="Gene3D" id="3.40.50.150">
    <property type="entry name" value="Vaccinia Virus protein VP39"/>
    <property type="match status" value="1"/>
</dbReference>
<keyword evidence="2" id="KW-0489">Methyltransferase</keyword>
<proteinExistence type="predicted"/>
<dbReference type="SUPFAM" id="SSF53335">
    <property type="entry name" value="S-adenosyl-L-methionine-dependent methyltransferases"/>
    <property type="match status" value="1"/>
</dbReference>
<gene>
    <name evidence="2" type="ORF">BHQ21_08735</name>
</gene>
<evidence type="ECO:0000313" key="2">
    <source>
        <dbReference type="EMBL" id="ODR07532.1"/>
    </source>
</evidence>
<dbReference type="AlphaFoldDB" id="A0A1E3SZA8"/>
<feature type="domain" description="Methyltransferase type 11" evidence="1">
    <location>
        <begin position="63"/>
        <end position="155"/>
    </location>
</feature>